<organism evidence="1 2">
    <name type="scientific">Candidatus Rhabdochlamydia oedothoracis</name>
    <dbReference type="NCBI Taxonomy" id="2720720"/>
    <lineage>
        <taxon>Bacteria</taxon>
        <taxon>Pseudomonadati</taxon>
        <taxon>Chlamydiota</taxon>
        <taxon>Chlamydiia</taxon>
        <taxon>Parachlamydiales</taxon>
        <taxon>Candidatus Rhabdochlamydiaceae</taxon>
        <taxon>Candidatus Rhabdochlamydia</taxon>
    </lineage>
</organism>
<evidence type="ECO:0000313" key="1">
    <source>
        <dbReference type="EMBL" id="QYF48658.1"/>
    </source>
</evidence>
<dbReference type="EMBL" id="CP075587">
    <property type="protein sequence ID" value="QYF48658.1"/>
    <property type="molecule type" value="Genomic_DNA"/>
</dbReference>
<name>A0ABX8V0B0_9BACT</name>
<sequence>MKKAEKPHYKKSLERLKALEAKAAQDHLIFTEDQLRALEKAKSLFKIFLKVRIFWRKICKECTGNIRIY</sequence>
<keyword evidence="2" id="KW-1185">Reference proteome</keyword>
<reference evidence="1 2" key="1">
    <citation type="journal article" date="2022" name="bioRxiv">
        <title>Ecology and evolution of chlamydial symbionts of arthropods.</title>
        <authorList>
            <person name="Halter T."/>
            <person name="Koestlbacher S."/>
            <person name="Collingro A."/>
            <person name="Sixt B.S."/>
            <person name="Toenshoff E.R."/>
            <person name="Hendrickx F."/>
            <person name="Kostanjsek R."/>
            <person name="Horn M."/>
        </authorList>
    </citation>
    <scope>NUCLEOTIDE SEQUENCE [LARGE SCALE GENOMIC DNA]</scope>
    <source>
        <strain evidence="1">W744xW776</strain>
    </source>
</reference>
<accession>A0ABX8V0B0</accession>
<gene>
    <name evidence="1" type="ORF">RHABOEDO_000858</name>
</gene>
<proteinExistence type="predicted"/>
<dbReference type="Proteomes" id="UP000826014">
    <property type="component" value="Chromosome"/>
</dbReference>
<protein>
    <recommendedName>
        <fullName evidence="3">Transposase</fullName>
    </recommendedName>
</protein>
<evidence type="ECO:0000313" key="2">
    <source>
        <dbReference type="Proteomes" id="UP000826014"/>
    </source>
</evidence>
<evidence type="ECO:0008006" key="3">
    <source>
        <dbReference type="Google" id="ProtNLM"/>
    </source>
</evidence>